<reference evidence="1 2" key="1">
    <citation type="submission" date="2021-06" db="EMBL/GenBank/DDBJ databases">
        <title>FDA dAtabase for Regulatory Grade micrObial Sequences (FDA-ARGOS): Supporting development and validation of Infectious Disease Dx tests.</title>
        <authorList>
            <person name="Sproer C."/>
            <person name="Gronow S."/>
            <person name="Severitt S."/>
            <person name="Schroder I."/>
            <person name="Tallon L."/>
            <person name="Sadzewicz L."/>
            <person name="Zhao X."/>
            <person name="Boylan J."/>
            <person name="Ott S."/>
            <person name="Bowen H."/>
            <person name="Vavikolanu K."/>
            <person name="Mehta A."/>
            <person name="Aluvathingal J."/>
            <person name="Nadendla S."/>
            <person name="Lowell S."/>
            <person name="Myers T."/>
            <person name="Yan Y."/>
        </authorList>
    </citation>
    <scope>NUCLEOTIDE SEQUENCE [LARGE SCALE GENOMIC DNA]</scope>
    <source>
        <strain evidence="1 2">FDAARGOS 1424</strain>
    </source>
</reference>
<dbReference type="Proteomes" id="UP000683579">
    <property type="component" value="Chromosome"/>
</dbReference>
<name>A0ABX8KE05_9ENTR</name>
<dbReference type="RefSeq" id="WP_040233343.1">
    <property type="nucleotide sequence ID" value="NZ_CDHL01000049.1"/>
</dbReference>
<evidence type="ECO:0008006" key="3">
    <source>
        <dbReference type="Google" id="ProtNLM"/>
    </source>
</evidence>
<proteinExistence type="predicted"/>
<evidence type="ECO:0000313" key="1">
    <source>
        <dbReference type="EMBL" id="QXA46186.1"/>
    </source>
</evidence>
<keyword evidence="2" id="KW-1185">Reference proteome</keyword>
<dbReference type="EMBL" id="CP077262">
    <property type="protein sequence ID" value="QXA46186.1"/>
    <property type="molecule type" value="Genomic_DNA"/>
</dbReference>
<sequence>MKLIDELIDIYDTLNKHPLLQPPYEHKGNLIDDFNERIECYLRAIDEIAFNYPNNNLIKQIKRRKITITTFSEKITDTLTQYLRGNIREAYSTFDQAITRTAMNTHIYNMTRPLSKIGNEDNLLFRVRSSDTILKERKELFHIPFEDRHRVGAMRFSVSGLPCLYLGSSIFVCWQEMGKPDFDKLYISSFKTDEETDDLRILDLGYNLTSAVRTKPLDRFFHYDINYNEESELEEITDIEADNQESNGNYGSWGINNIISKLLAWPLVLACNYSKYHTTANFHKEYIIPNLLMQWISSDKNKNISGISYRSTKILNQKNKSIGINVIIPPKMEALPVDFSGHCPVLKRTFLMTNPVSWTVFSTLDIIPDKYKGDSANTIDDEHRLSSNTKIESLDESLVELYERSTFKKVELLIDQKMNYKRIS</sequence>
<accession>A0ABX8KE05</accession>
<organism evidence="1 2">
    <name type="scientific">Citrobacter pasteurii</name>
    <dbReference type="NCBI Taxonomy" id="1563222"/>
    <lineage>
        <taxon>Bacteria</taxon>
        <taxon>Pseudomonadati</taxon>
        <taxon>Pseudomonadota</taxon>
        <taxon>Gammaproteobacteria</taxon>
        <taxon>Enterobacterales</taxon>
        <taxon>Enterobacteriaceae</taxon>
        <taxon>Citrobacter</taxon>
    </lineage>
</organism>
<evidence type="ECO:0000313" key="2">
    <source>
        <dbReference type="Proteomes" id="UP000683579"/>
    </source>
</evidence>
<gene>
    <name evidence="1" type="ORF">I6L54_07280</name>
</gene>
<protein>
    <recommendedName>
        <fullName evidence="3">RES domain-containing protein</fullName>
    </recommendedName>
</protein>